<dbReference type="SUPFAM" id="SSF52540">
    <property type="entry name" value="P-loop containing nucleoside triphosphate hydrolases"/>
    <property type="match status" value="1"/>
</dbReference>
<dbReference type="SMART" id="SM00490">
    <property type="entry name" value="HELICc"/>
    <property type="match status" value="1"/>
</dbReference>
<dbReference type="Pfam" id="PF00270">
    <property type="entry name" value="DEAD"/>
    <property type="match status" value="1"/>
</dbReference>
<feature type="region of interest" description="Disordered" evidence="6">
    <location>
        <begin position="986"/>
        <end position="1055"/>
    </location>
</feature>
<gene>
    <name evidence="10" type="ORF">FNF29_03386</name>
</gene>
<feature type="compositionally biased region" description="Acidic residues" evidence="6">
    <location>
        <begin position="70"/>
        <end position="149"/>
    </location>
</feature>
<dbReference type="Gene3D" id="3.40.50.300">
    <property type="entry name" value="P-loop containing nucleotide triphosphate hydrolases"/>
    <property type="match status" value="2"/>
</dbReference>
<evidence type="ECO:0000256" key="6">
    <source>
        <dbReference type="SAM" id="MobiDB-lite"/>
    </source>
</evidence>
<dbReference type="GO" id="GO:0005524">
    <property type="term" value="F:ATP binding"/>
    <property type="evidence" value="ECO:0007669"/>
    <property type="project" value="UniProtKB-KW"/>
</dbReference>
<dbReference type="PANTHER" id="PTHR47959:SF1">
    <property type="entry name" value="ATP-DEPENDENT RNA HELICASE DBPA"/>
    <property type="match status" value="1"/>
</dbReference>
<feature type="domain" description="Helicase ATP-binding" evidence="7">
    <location>
        <begin position="349"/>
        <end position="523"/>
    </location>
</feature>
<feature type="compositionally biased region" description="Basic and acidic residues" evidence="6">
    <location>
        <begin position="796"/>
        <end position="812"/>
    </location>
</feature>
<dbReference type="SMART" id="SM00487">
    <property type="entry name" value="DEXDc"/>
    <property type="match status" value="1"/>
</dbReference>
<dbReference type="GO" id="GO:0016787">
    <property type="term" value="F:hydrolase activity"/>
    <property type="evidence" value="ECO:0007669"/>
    <property type="project" value="UniProtKB-KW"/>
</dbReference>
<keyword evidence="4" id="KW-0067">ATP-binding</keyword>
<evidence type="ECO:0000256" key="2">
    <source>
        <dbReference type="ARBA" id="ARBA00022801"/>
    </source>
</evidence>
<feature type="compositionally biased region" description="Acidic residues" evidence="6">
    <location>
        <begin position="16"/>
        <end position="27"/>
    </location>
</feature>
<feature type="compositionally biased region" description="Low complexity" evidence="6">
    <location>
        <begin position="37"/>
        <end position="65"/>
    </location>
</feature>
<feature type="compositionally biased region" description="Low complexity" evidence="6">
    <location>
        <begin position="150"/>
        <end position="160"/>
    </location>
</feature>
<evidence type="ECO:0000256" key="3">
    <source>
        <dbReference type="ARBA" id="ARBA00022806"/>
    </source>
</evidence>
<reference evidence="10 11" key="1">
    <citation type="submission" date="2019-07" db="EMBL/GenBank/DDBJ databases">
        <title>Genomes of Cafeteria roenbergensis.</title>
        <authorList>
            <person name="Fischer M.G."/>
            <person name="Hackl T."/>
            <person name="Roman M."/>
        </authorList>
    </citation>
    <scope>NUCLEOTIDE SEQUENCE [LARGE SCALE GENOMIC DNA]</scope>
    <source>
        <strain evidence="10 11">BVI</strain>
    </source>
</reference>
<feature type="short sequence motif" description="Q motif" evidence="5">
    <location>
        <begin position="318"/>
        <end position="346"/>
    </location>
</feature>
<dbReference type="InterPro" id="IPR014014">
    <property type="entry name" value="RNA_helicase_DEAD_Q_motif"/>
</dbReference>
<dbReference type="GO" id="GO:0003676">
    <property type="term" value="F:nucleic acid binding"/>
    <property type="evidence" value="ECO:0007669"/>
    <property type="project" value="InterPro"/>
</dbReference>
<feature type="region of interest" description="Disordered" evidence="6">
    <location>
        <begin position="1"/>
        <end position="172"/>
    </location>
</feature>
<dbReference type="InterPro" id="IPR014001">
    <property type="entry name" value="Helicase_ATP-bd"/>
</dbReference>
<evidence type="ECO:0000259" key="7">
    <source>
        <dbReference type="PROSITE" id="PS51192"/>
    </source>
</evidence>
<evidence type="ECO:0000256" key="5">
    <source>
        <dbReference type="PROSITE-ProRule" id="PRU00552"/>
    </source>
</evidence>
<dbReference type="GO" id="GO:0003724">
    <property type="term" value="F:RNA helicase activity"/>
    <property type="evidence" value="ECO:0007669"/>
    <property type="project" value="InterPro"/>
</dbReference>
<feature type="compositionally biased region" description="Basic residues" evidence="6">
    <location>
        <begin position="1046"/>
        <end position="1055"/>
    </location>
</feature>
<evidence type="ECO:0000256" key="4">
    <source>
        <dbReference type="ARBA" id="ARBA00022840"/>
    </source>
</evidence>
<dbReference type="Proteomes" id="UP000323011">
    <property type="component" value="Unassembled WGS sequence"/>
</dbReference>
<keyword evidence="3" id="KW-0347">Helicase</keyword>
<feature type="region of interest" description="Disordered" evidence="6">
    <location>
        <begin position="771"/>
        <end position="812"/>
    </location>
</feature>
<dbReference type="Pfam" id="PF00271">
    <property type="entry name" value="Helicase_C"/>
    <property type="match status" value="1"/>
</dbReference>
<dbReference type="OMA" id="SAYPWIV"/>
<feature type="compositionally biased region" description="Basic residues" evidence="6">
    <location>
        <begin position="831"/>
        <end position="844"/>
    </location>
</feature>
<feature type="region of interest" description="Disordered" evidence="6">
    <location>
        <begin position="887"/>
        <end position="910"/>
    </location>
</feature>
<sequence length="1055" mass="112377">MSGFIDDLGLVRTINSDDEISDDESDVELVGAPAPQPSAGAAAPAAVAPRKSGANGSARGSSSRGKAAEAAEESSDEESEGSDDDDGDDDEDDGGDEELAGESEDSGDEDEVASGDDGEESEEEEESDEDDEDDAAGAEDEREAEELDIAGELAAAAGPATSSSSQPERRDVVTSWSFANALAAAAAGEKPTDVVSSLQFKIARRARERLSRGLKLLVDEERENAAEAARAVQQAEAEATRPGKRPRAEDGAGDAASSAKRGRGECDGAAGSRATSEAVAAAEAAASYNAAEAAAARAREAAAMRRAAAAALQAGDASSFEELKLSRPLLTSIKRLTWATPTPIQARAIPVAMAGRDVLGSAVTGSGKTAAFLLPCLERLLFRDRSVAATRVLIVLPTRELATQCHEVARRLAAASDIRCALVVGGLSSSVQAAELRTRPDVVIGTPGRLLDHLINSPSVDCDDVDVLVLDEADRLLDMGFTDEVNEIVKLCPPSRQTLLFSATMTKDIEALASLSLRRPVEVSADPLFDMARTLTQEFVRLRPGREDDREPIVLALCLRGFGNGTIVFCKRKYDAHRLALLLGLAGLAVAELHGNLSQKHRLEALEAFREGRAHILVATDVAGRGLDIRGVTTVINSDMPRDLTTYVHRVGRTARAGREGRSITLVGERSRAVMREAVKRAQRNVKSRIIPPAVLERYREAVASMEPDVKAILLDESVEREARAAETQAQRAQNLVIHADDISARPARRWVMSERQKTIIRRAEKNAAEEAEAQGKLGGANLGSALTDPSLMPESKPEDEAPRLSVRERKQKKLEEIRAAREAAKLAKEKKMHRMTRAKRRRVVAREDMRKELGEVTKASMRIATNDEDAAAAAKAAEARKRLLMASSEGQHAGARKTKREARRAAAELGVAPGRIEKAVSKEVTKTIASAKKKKGAAAVEARQRLAGAGGDAVAAATQRFHRAADPSAAAAGAAAMFGDDMGTARRRAGLTPGRGSAVDMVSNALERRHKAPHAAKGKDGESKAEPEDGARRKKHGSKPGSHAFKSKTRYRRK</sequence>
<evidence type="ECO:0000259" key="8">
    <source>
        <dbReference type="PROSITE" id="PS51194"/>
    </source>
</evidence>
<keyword evidence="2" id="KW-0378">Hydrolase</keyword>
<feature type="compositionally biased region" description="Low complexity" evidence="6">
    <location>
        <begin position="228"/>
        <end position="237"/>
    </location>
</feature>
<dbReference type="InterPro" id="IPR027417">
    <property type="entry name" value="P-loop_NTPase"/>
</dbReference>
<dbReference type="PROSITE" id="PS51192">
    <property type="entry name" value="HELICASE_ATP_BIND_1"/>
    <property type="match status" value="1"/>
</dbReference>
<protein>
    <recommendedName>
        <fullName evidence="12">RNA helicase</fullName>
    </recommendedName>
</protein>
<organism evidence="10 11">
    <name type="scientific">Cafeteria roenbergensis</name>
    <name type="common">Marine flagellate</name>
    <dbReference type="NCBI Taxonomy" id="33653"/>
    <lineage>
        <taxon>Eukaryota</taxon>
        <taxon>Sar</taxon>
        <taxon>Stramenopiles</taxon>
        <taxon>Bigyra</taxon>
        <taxon>Opalozoa</taxon>
        <taxon>Bicosoecida</taxon>
        <taxon>Cafeteriaceae</taxon>
        <taxon>Cafeteria</taxon>
    </lineage>
</organism>
<feature type="region of interest" description="Disordered" evidence="6">
    <location>
        <begin position="228"/>
        <end position="270"/>
    </location>
</feature>
<name>A0A5A8CK70_CAFRO</name>
<evidence type="ECO:0000313" key="10">
    <source>
        <dbReference type="EMBL" id="KAA0153198.1"/>
    </source>
</evidence>
<dbReference type="InterPro" id="IPR050079">
    <property type="entry name" value="DEAD_box_RNA_helicase"/>
</dbReference>
<dbReference type="InterPro" id="IPR000629">
    <property type="entry name" value="RNA-helicase_DEAD-box_CS"/>
</dbReference>
<dbReference type="InterPro" id="IPR001650">
    <property type="entry name" value="Helicase_C-like"/>
</dbReference>
<feature type="region of interest" description="Disordered" evidence="6">
    <location>
        <begin position="826"/>
        <end position="845"/>
    </location>
</feature>
<dbReference type="AlphaFoldDB" id="A0A5A8CK70"/>
<keyword evidence="1" id="KW-0547">Nucleotide-binding</keyword>
<dbReference type="CDD" id="cd17947">
    <property type="entry name" value="DEADc_DDX27"/>
    <property type="match status" value="1"/>
</dbReference>
<proteinExistence type="predicted"/>
<dbReference type="GO" id="GO:0005829">
    <property type="term" value="C:cytosol"/>
    <property type="evidence" value="ECO:0007669"/>
    <property type="project" value="TreeGrafter"/>
</dbReference>
<feature type="domain" description="Helicase C-terminal" evidence="8">
    <location>
        <begin position="534"/>
        <end position="699"/>
    </location>
</feature>
<feature type="compositionally biased region" description="Basic and acidic residues" evidence="6">
    <location>
        <begin position="238"/>
        <end position="250"/>
    </location>
</feature>
<evidence type="ECO:0008006" key="12">
    <source>
        <dbReference type="Google" id="ProtNLM"/>
    </source>
</evidence>
<feature type="compositionally biased region" description="Basic and acidic residues" evidence="6">
    <location>
        <begin position="1018"/>
        <end position="1032"/>
    </location>
</feature>
<dbReference type="PANTHER" id="PTHR47959">
    <property type="entry name" value="ATP-DEPENDENT RNA HELICASE RHLE-RELATED"/>
    <property type="match status" value="1"/>
</dbReference>
<comment type="caution">
    <text evidence="10">The sequence shown here is derived from an EMBL/GenBank/DDBJ whole genome shotgun (WGS) entry which is preliminary data.</text>
</comment>
<dbReference type="PROSITE" id="PS51195">
    <property type="entry name" value="Q_MOTIF"/>
    <property type="match status" value="1"/>
</dbReference>
<dbReference type="EMBL" id="VLTN01000017">
    <property type="protein sequence ID" value="KAA0153198.1"/>
    <property type="molecule type" value="Genomic_DNA"/>
</dbReference>
<evidence type="ECO:0000313" key="11">
    <source>
        <dbReference type="Proteomes" id="UP000323011"/>
    </source>
</evidence>
<feature type="domain" description="DEAD-box RNA helicase Q" evidence="9">
    <location>
        <begin position="318"/>
        <end position="346"/>
    </location>
</feature>
<accession>A0A5A8CK70</accession>
<keyword evidence="11" id="KW-1185">Reference proteome</keyword>
<evidence type="ECO:0000256" key="1">
    <source>
        <dbReference type="ARBA" id="ARBA00022741"/>
    </source>
</evidence>
<dbReference type="PROSITE" id="PS00039">
    <property type="entry name" value="DEAD_ATP_HELICASE"/>
    <property type="match status" value="1"/>
</dbReference>
<dbReference type="InterPro" id="IPR011545">
    <property type="entry name" value="DEAD/DEAH_box_helicase_dom"/>
</dbReference>
<dbReference type="CDD" id="cd18787">
    <property type="entry name" value="SF2_C_DEAD"/>
    <property type="match status" value="1"/>
</dbReference>
<evidence type="ECO:0000259" key="9">
    <source>
        <dbReference type="PROSITE" id="PS51195"/>
    </source>
</evidence>
<dbReference type="PROSITE" id="PS51194">
    <property type="entry name" value="HELICASE_CTER"/>
    <property type="match status" value="1"/>
</dbReference>